<dbReference type="AlphaFoldDB" id="A0AAN6VD47"/>
<reference evidence="2" key="1">
    <citation type="journal article" date="2023" name="Mol. Phylogenet. Evol.">
        <title>Genome-scale phylogeny and comparative genomics of the fungal order Sordariales.</title>
        <authorList>
            <person name="Hensen N."/>
            <person name="Bonometti L."/>
            <person name="Westerberg I."/>
            <person name="Brannstrom I.O."/>
            <person name="Guillou S."/>
            <person name="Cros-Aarteil S."/>
            <person name="Calhoun S."/>
            <person name="Haridas S."/>
            <person name="Kuo A."/>
            <person name="Mondo S."/>
            <person name="Pangilinan J."/>
            <person name="Riley R."/>
            <person name="LaButti K."/>
            <person name="Andreopoulos B."/>
            <person name="Lipzen A."/>
            <person name="Chen C."/>
            <person name="Yan M."/>
            <person name="Daum C."/>
            <person name="Ng V."/>
            <person name="Clum A."/>
            <person name="Steindorff A."/>
            <person name="Ohm R.A."/>
            <person name="Martin F."/>
            <person name="Silar P."/>
            <person name="Natvig D.O."/>
            <person name="Lalanne C."/>
            <person name="Gautier V."/>
            <person name="Ament-Velasquez S.L."/>
            <person name="Kruys A."/>
            <person name="Hutchinson M.I."/>
            <person name="Powell A.J."/>
            <person name="Barry K."/>
            <person name="Miller A.N."/>
            <person name="Grigoriev I.V."/>
            <person name="Debuchy R."/>
            <person name="Gladieux P."/>
            <person name="Hiltunen Thoren M."/>
            <person name="Johannesson H."/>
        </authorList>
    </citation>
    <scope>NUCLEOTIDE SEQUENCE</scope>
    <source>
        <strain evidence="2">CBS 538.74</strain>
    </source>
</reference>
<protein>
    <recommendedName>
        <fullName evidence="4">Fungal N-terminal domain-containing protein</fullName>
    </recommendedName>
</protein>
<reference evidence="2" key="2">
    <citation type="submission" date="2023-05" db="EMBL/GenBank/DDBJ databases">
        <authorList>
            <consortium name="Lawrence Berkeley National Laboratory"/>
            <person name="Steindorff A."/>
            <person name="Hensen N."/>
            <person name="Bonometti L."/>
            <person name="Westerberg I."/>
            <person name="Brannstrom I.O."/>
            <person name="Guillou S."/>
            <person name="Cros-Aarteil S."/>
            <person name="Calhoun S."/>
            <person name="Haridas S."/>
            <person name="Kuo A."/>
            <person name="Mondo S."/>
            <person name="Pangilinan J."/>
            <person name="Riley R."/>
            <person name="Labutti K."/>
            <person name="Andreopoulos B."/>
            <person name="Lipzen A."/>
            <person name="Chen C."/>
            <person name="Yanf M."/>
            <person name="Daum C."/>
            <person name="Ng V."/>
            <person name="Clum A."/>
            <person name="Ohm R."/>
            <person name="Martin F."/>
            <person name="Silar P."/>
            <person name="Natvig D."/>
            <person name="Lalanne C."/>
            <person name="Gautier V."/>
            <person name="Ament-Velasquez S.L."/>
            <person name="Kruys A."/>
            <person name="Hutchinson M.I."/>
            <person name="Powell A.J."/>
            <person name="Barry K."/>
            <person name="Miller A.N."/>
            <person name="Grigoriev I.V."/>
            <person name="Debuchy R."/>
            <person name="Gladieux P."/>
            <person name="Thoren M.H."/>
            <person name="Johannesson H."/>
        </authorList>
    </citation>
    <scope>NUCLEOTIDE SEQUENCE</scope>
    <source>
        <strain evidence="2">CBS 538.74</strain>
    </source>
</reference>
<dbReference type="Proteomes" id="UP001302745">
    <property type="component" value="Unassembled WGS sequence"/>
</dbReference>
<comment type="caution">
    <text evidence="2">The sequence shown here is derived from an EMBL/GenBank/DDBJ whole genome shotgun (WGS) entry which is preliminary data.</text>
</comment>
<evidence type="ECO:0008006" key="4">
    <source>
        <dbReference type="Google" id="ProtNLM"/>
    </source>
</evidence>
<name>A0AAN6VD47_9PEZI</name>
<keyword evidence="3" id="KW-1185">Reference proteome</keyword>
<gene>
    <name evidence="2" type="ORF">C8A00DRAFT_19106</name>
</gene>
<dbReference type="EMBL" id="MU857192">
    <property type="protein sequence ID" value="KAK4149172.1"/>
    <property type="molecule type" value="Genomic_DNA"/>
</dbReference>
<evidence type="ECO:0000313" key="2">
    <source>
        <dbReference type="EMBL" id="KAK4149172.1"/>
    </source>
</evidence>
<proteinExistence type="predicted"/>
<feature type="chain" id="PRO_5042940825" description="Fungal N-terminal domain-containing protein" evidence="1">
    <location>
        <begin position="26"/>
        <end position="129"/>
    </location>
</feature>
<evidence type="ECO:0000313" key="3">
    <source>
        <dbReference type="Proteomes" id="UP001302745"/>
    </source>
</evidence>
<feature type="signal peptide" evidence="1">
    <location>
        <begin position="1"/>
        <end position="25"/>
    </location>
</feature>
<keyword evidence="1" id="KW-0732">Signal</keyword>
<sequence length="129" mass="13849">MEPLSITTACLSLLGAVAKTSLGVATFIRGCREACSDLTSISGEPTQLHLVLDLLKDDASVSNSQVIPDSLQAQILSIIKNCSAVIDNLNAVLQNHSGKAFPWMSTMVQEEWISWALNLPPCNPQNLLT</sequence>
<organism evidence="2 3">
    <name type="scientific">Chaetomidium leptoderma</name>
    <dbReference type="NCBI Taxonomy" id="669021"/>
    <lineage>
        <taxon>Eukaryota</taxon>
        <taxon>Fungi</taxon>
        <taxon>Dikarya</taxon>
        <taxon>Ascomycota</taxon>
        <taxon>Pezizomycotina</taxon>
        <taxon>Sordariomycetes</taxon>
        <taxon>Sordariomycetidae</taxon>
        <taxon>Sordariales</taxon>
        <taxon>Chaetomiaceae</taxon>
        <taxon>Chaetomidium</taxon>
    </lineage>
</organism>
<evidence type="ECO:0000256" key="1">
    <source>
        <dbReference type="SAM" id="SignalP"/>
    </source>
</evidence>
<accession>A0AAN6VD47</accession>